<comment type="similarity">
    <text evidence="1">Belongs to the plasmid mobilization pre family.</text>
</comment>
<protein>
    <submittedName>
        <fullName evidence="3">Putative mobilization protein</fullName>
    </submittedName>
</protein>
<evidence type="ECO:0000256" key="2">
    <source>
        <dbReference type="SAM" id="Coils"/>
    </source>
</evidence>
<feature type="coiled-coil region" evidence="2">
    <location>
        <begin position="335"/>
        <end position="380"/>
    </location>
</feature>
<dbReference type="GO" id="GO:0003677">
    <property type="term" value="F:DNA binding"/>
    <property type="evidence" value="ECO:0007669"/>
    <property type="project" value="InterPro"/>
</dbReference>
<dbReference type="RefSeq" id="WP_012513048.1">
    <property type="nucleotide sequence ID" value="NZ_JAUSWP010000013.1"/>
</dbReference>
<evidence type="ECO:0000313" key="5">
    <source>
        <dbReference type="Proteomes" id="UP001236620"/>
    </source>
</evidence>
<gene>
    <name evidence="4" type="ORF">J2Z63_000804</name>
</gene>
<keyword evidence="2" id="KW-0175">Coiled coil</keyword>
<dbReference type="EMBL" id="JAUSWP010000013">
    <property type="protein sequence ID" value="MDQ0568151.1"/>
    <property type="molecule type" value="Genomic_DNA"/>
</dbReference>
<dbReference type="GO" id="GO:0006310">
    <property type="term" value="P:DNA recombination"/>
    <property type="evidence" value="ECO:0007669"/>
    <property type="project" value="InterPro"/>
</dbReference>
<evidence type="ECO:0000313" key="3">
    <source>
        <dbReference type="EMBL" id="ACB78185.1"/>
    </source>
</evidence>
<organism evidence="3">
    <name type="scientific">Mycoplasma yeatsii</name>
    <dbReference type="NCBI Taxonomy" id="51365"/>
    <lineage>
        <taxon>Bacteria</taxon>
        <taxon>Bacillati</taxon>
        <taxon>Mycoplasmatota</taxon>
        <taxon>Mollicutes</taxon>
        <taxon>Mycoplasmataceae</taxon>
        <taxon>Mycoplasma</taxon>
    </lineage>
</organism>
<geneLocation type="plasmid" evidence="3">
    <name>pMyBK1</name>
</geneLocation>
<sequence length="519" mass="62455">MSYQVHLRTMYHKTTKSGSKQEQKANSLADINKWLSHNHRTYSNQANSSYCYSAIDTSKTPFNFNLEQFEAFLYEQPRETYKEWFNNQIPQEVLDEYNNKQTRKDRKITDYFEYIEKQKNKQGLAEQMIIGVGSQETLGEINQLLVGNEWYNNYWKGYTIELKKELQRLIPDFKIYDTTLHLDETTPHIHIIGAGFTYTPEAKQGLKVRLASSRIFTPTSLEYQHQELRKFNEKQLNKLTNLLEQHNITYNPRTKKIGQNETKRAQKIELLAEQENKEISFGINDKQLSNTLSYIQNKQTTRENRKQWKKDLELFKSHLQPKNLKDLKNTLIYRLDQELEKKRKWEQDIKKLEAKLERKENRLNQKQAKLDELIAKYNEKWNNLDKDFNNLVRKEASKIAFEQYDEQVRGYKNQKIEFEGRAYEAEAKLEQERENHQKELANKEQQINHQRMMRDIDLERWEKEKEKLEAKLEQERQRKEIYKSIFDEYANDELKKEVENQLQEKGLSEKTGYKNTLKM</sequence>
<dbReference type="Proteomes" id="UP001236620">
    <property type="component" value="Unassembled WGS sequence"/>
</dbReference>
<keyword evidence="5" id="KW-1185">Reference proteome</keyword>
<dbReference type="Gene3D" id="3.30.930.30">
    <property type="match status" value="1"/>
</dbReference>
<keyword evidence="3" id="KW-0614">Plasmid</keyword>
<dbReference type="EMBL" id="EU429323">
    <property type="protein sequence ID" value="ACB78185.1"/>
    <property type="molecule type" value="Genomic_DNA"/>
</dbReference>
<reference evidence="4 5" key="2">
    <citation type="submission" date="2023-07" db="EMBL/GenBank/DDBJ databases">
        <title>Genomic Encyclopedia of Type Strains, Phase IV (KMG-IV): sequencing the most valuable type-strain genomes for metagenomic binning, comparative biology and taxonomic classification.</title>
        <authorList>
            <person name="Goeker M."/>
        </authorList>
    </citation>
    <scope>NUCLEOTIDE SEQUENCE [LARGE SCALE GENOMIC DNA]</scope>
    <source>
        <strain evidence="4 5">DSM 22019</strain>
    </source>
</reference>
<reference evidence="3" key="1">
    <citation type="submission" date="2008-01" db="EMBL/GenBank/DDBJ databases">
        <title>Characterization of a Novel Plasmid from Mycoplasma yeatsii Type Strain GIH.</title>
        <authorList>
            <person name="Kent B.N."/>
            <person name="Calcutt M.J."/>
        </authorList>
    </citation>
    <scope>NUCLEOTIDE SEQUENCE</scope>
    <source>
        <strain evidence="3">GIH</strain>
        <plasmid evidence="3">pMyBK1</plasmid>
    </source>
</reference>
<evidence type="ECO:0000256" key="1">
    <source>
        <dbReference type="ARBA" id="ARBA00010657"/>
    </source>
</evidence>
<dbReference type="InterPro" id="IPR001668">
    <property type="entry name" value="Mob_Pre"/>
</dbReference>
<name>B4YB27_9MOLU</name>
<dbReference type="AlphaFoldDB" id="B4YB27"/>
<accession>B4YB27</accession>
<feature type="coiled-coil region" evidence="2">
    <location>
        <begin position="422"/>
        <end position="511"/>
    </location>
</feature>
<proteinExistence type="inferred from homology"/>
<evidence type="ECO:0000313" key="4">
    <source>
        <dbReference type="EMBL" id="MDQ0568151.1"/>
    </source>
</evidence>
<dbReference type="Pfam" id="PF01076">
    <property type="entry name" value="Mob_Pre"/>
    <property type="match status" value="1"/>
</dbReference>